<protein>
    <recommendedName>
        <fullName evidence="3">Coth-domain-containing protein</fullName>
    </recommendedName>
</protein>
<comment type="caution">
    <text evidence="1">The sequence shown here is derived from an EMBL/GenBank/DDBJ whole genome shotgun (WGS) entry which is preliminary data.</text>
</comment>
<sequence>YIYTFTDNRVILTFNKIIAIPLLLSALNVNAQQQNITYNVIASPYTSDQSVVVVVDNTVWPLTSTLGIMYQGTAPIAQTEYHYAILESNQQVNTTEEFTRSPVSESTVNEFFNREKNSYQINSLPNVMTPLSSINRIQSDLHIDGQIPTIHIWGNTSAVSFLHEKQLEDVDVELNFTYIGLQEVQTFENVKVSLAGRSSRYVPKLSYGLKMKKKSDDNLFGYKNLKLRAFGMDPSYIRECVSYSTLKAAGLPASGFSYVRLFINNKPIGLYGLIETFQDPWVASQFAGGDKNYESGYLYQGVTAGDNPTIPVISNLDYYTNLSYYNAGEYKIKAGPSRKNDEDYTRLQSFTKFIQDANAETTIEEWGQQLDTDGFLRSMALENLLGFSDAYMTLSNNFYLYSDPKSSGQLVFFAADLDTTLGISLFEINLMLSGNYTEHPGFTFQPLTKKFFSYDAFTTPYQELLLNLTNSLVNPTIMNPFIDSVVTMITQDVKWDNALPKVGVFQMPPVVNETTDAADAFSLFPPGLRMSWTEEVPQTFESAVTGPSNSTTMESVKDFIAKKSQAIIAFYNN</sequence>
<dbReference type="PANTHER" id="PTHR40050:SF1">
    <property type="entry name" value="INNER SPORE COAT PROTEIN H"/>
    <property type="match status" value="1"/>
</dbReference>
<dbReference type="EMBL" id="JAEPRE010000007">
    <property type="protein sequence ID" value="KAG2237297.1"/>
    <property type="molecule type" value="Genomic_DNA"/>
</dbReference>
<organism evidence="1 2">
    <name type="scientific">Thamnidium elegans</name>
    <dbReference type="NCBI Taxonomy" id="101142"/>
    <lineage>
        <taxon>Eukaryota</taxon>
        <taxon>Fungi</taxon>
        <taxon>Fungi incertae sedis</taxon>
        <taxon>Mucoromycota</taxon>
        <taxon>Mucoromycotina</taxon>
        <taxon>Mucoromycetes</taxon>
        <taxon>Mucorales</taxon>
        <taxon>Mucorineae</taxon>
        <taxon>Mucoraceae</taxon>
        <taxon>Thamnidium</taxon>
    </lineage>
</organism>
<evidence type="ECO:0000313" key="2">
    <source>
        <dbReference type="Proteomes" id="UP000613177"/>
    </source>
</evidence>
<reference evidence="1" key="1">
    <citation type="submission" date="2021-01" db="EMBL/GenBank/DDBJ databases">
        <title>Metabolic potential, ecology and presence of endohyphal bacteria is reflected in genomic diversity of Mucoromycotina.</title>
        <authorList>
            <person name="Muszewska A."/>
            <person name="Okrasinska A."/>
            <person name="Steczkiewicz K."/>
            <person name="Drgas O."/>
            <person name="Orlowska M."/>
            <person name="Perlinska-Lenart U."/>
            <person name="Aleksandrzak-Piekarczyk T."/>
            <person name="Szatraj K."/>
            <person name="Zielenkiewicz U."/>
            <person name="Pilsyk S."/>
            <person name="Malc E."/>
            <person name="Mieczkowski P."/>
            <person name="Kruszewska J.S."/>
            <person name="Biernat P."/>
            <person name="Pawlowska J."/>
        </authorList>
    </citation>
    <scope>NUCLEOTIDE SEQUENCE</scope>
    <source>
        <strain evidence="1">WA0000018081</strain>
    </source>
</reference>
<dbReference type="PANTHER" id="PTHR40050">
    <property type="entry name" value="INNER SPORE COAT PROTEIN H"/>
    <property type="match status" value="1"/>
</dbReference>
<keyword evidence="2" id="KW-1185">Reference proteome</keyword>
<dbReference type="AlphaFoldDB" id="A0A8H7SZY0"/>
<feature type="non-terminal residue" evidence="1">
    <location>
        <position position="1"/>
    </location>
</feature>
<name>A0A8H7SZY0_9FUNG</name>
<accession>A0A8H7SZY0</accession>
<evidence type="ECO:0008006" key="3">
    <source>
        <dbReference type="Google" id="ProtNLM"/>
    </source>
</evidence>
<evidence type="ECO:0000313" key="1">
    <source>
        <dbReference type="EMBL" id="KAG2237297.1"/>
    </source>
</evidence>
<dbReference type="Pfam" id="PF08757">
    <property type="entry name" value="CotH"/>
    <property type="match status" value="1"/>
</dbReference>
<dbReference type="Proteomes" id="UP000613177">
    <property type="component" value="Unassembled WGS sequence"/>
</dbReference>
<gene>
    <name evidence="1" type="ORF">INT48_009030</name>
</gene>
<dbReference type="InterPro" id="IPR014867">
    <property type="entry name" value="Spore_coat_CotH_CotH2/3/7"/>
</dbReference>
<proteinExistence type="predicted"/>